<dbReference type="AlphaFoldDB" id="A0A485K9Q4"/>
<dbReference type="Proteomes" id="UP000332933">
    <property type="component" value="Unassembled WGS sequence"/>
</dbReference>
<evidence type="ECO:0000313" key="3">
    <source>
        <dbReference type="EMBL" id="VFT80628.1"/>
    </source>
</evidence>
<dbReference type="EMBL" id="CAADRA010000606">
    <property type="protein sequence ID" value="VFT80628.1"/>
    <property type="molecule type" value="Genomic_DNA"/>
</dbReference>
<evidence type="ECO:0000313" key="1">
    <source>
        <dbReference type="EMBL" id="KAF0683823.1"/>
    </source>
</evidence>
<dbReference type="InterPro" id="IPR036770">
    <property type="entry name" value="Ankyrin_rpt-contain_sf"/>
</dbReference>
<reference evidence="3 5" key="1">
    <citation type="submission" date="2019-03" db="EMBL/GenBank/DDBJ databases">
        <authorList>
            <person name="Gaulin E."/>
            <person name="Dumas B."/>
        </authorList>
    </citation>
    <scope>NUCLEOTIDE SEQUENCE [LARGE SCALE GENOMIC DNA]</scope>
    <source>
        <strain evidence="3">CBS 568.67</strain>
    </source>
</reference>
<dbReference type="EMBL" id="VJMH01007362">
    <property type="protein sequence ID" value="KAF0683823.1"/>
    <property type="molecule type" value="Genomic_DNA"/>
</dbReference>
<dbReference type="InterPro" id="IPR052050">
    <property type="entry name" value="SecEffector_AnkRepeat"/>
</dbReference>
<organism evidence="3 5">
    <name type="scientific">Aphanomyces stellatus</name>
    <dbReference type="NCBI Taxonomy" id="120398"/>
    <lineage>
        <taxon>Eukaryota</taxon>
        <taxon>Sar</taxon>
        <taxon>Stramenopiles</taxon>
        <taxon>Oomycota</taxon>
        <taxon>Saprolegniomycetes</taxon>
        <taxon>Saprolegniales</taxon>
        <taxon>Verrucalvaceae</taxon>
        <taxon>Aphanomyces</taxon>
    </lineage>
</organism>
<dbReference type="PANTHER" id="PTHR46586">
    <property type="entry name" value="ANKYRIN REPEAT-CONTAINING PROTEIN"/>
    <property type="match status" value="1"/>
</dbReference>
<dbReference type="EMBL" id="CAADRA010007388">
    <property type="protein sequence ID" value="VFU00781.1"/>
    <property type="molecule type" value="Genomic_DNA"/>
</dbReference>
<evidence type="ECO:0000313" key="5">
    <source>
        <dbReference type="Proteomes" id="UP000332933"/>
    </source>
</evidence>
<protein>
    <submittedName>
        <fullName evidence="4">Aste57867_24139 protein</fullName>
    </submittedName>
    <submittedName>
        <fullName evidence="3">Aste57867_3462 protein</fullName>
    </submittedName>
</protein>
<proteinExistence type="predicted"/>
<reference evidence="1" key="2">
    <citation type="submission" date="2019-06" db="EMBL/GenBank/DDBJ databases">
        <title>Genomics analysis of Aphanomyces spp. identifies a new class of oomycete effector associated with host adaptation.</title>
        <authorList>
            <person name="Gaulin E."/>
        </authorList>
    </citation>
    <scope>NUCLEOTIDE SEQUENCE</scope>
    <source>
        <strain evidence="1">CBS 578.67</strain>
    </source>
</reference>
<name>A0A485K9Q4_9STRA</name>
<dbReference type="Gene3D" id="1.25.40.20">
    <property type="entry name" value="Ankyrin repeat-containing domain"/>
    <property type="match status" value="1"/>
</dbReference>
<evidence type="ECO:0000313" key="2">
    <source>
        <dbReference type="EMBL" id="KAF0715294.1"/>
    </source>
</evidence>
<dbReference type="EMBL" id="VJMH01000606">
    <property type="protein sequence ID" value="KAF0715294.1"/>
    <property type="molecule type" value="Genomic_DNA"/>
</dbReference>
<keyword evidence="5" id="KW-1185">Reference proteome</keyword>
<accession>A0A485K9Q4</accession>
<gene>
    <name evidence="3" type="primary">Aste57867_3462</name>
    <name evidence="4" type="synonym">Aste57867_24139</name>
    <name evidence="2" type="ORF">As57867_003452</name>
    <name evidence="1" type="ORF">As57867_024065</name>
    <name evidence="4" type="ORF">ASTE57867_24139</name>
    <name evidence="3" type="ORF">ASTE57867_3462</name>
</gene>
<sequence>MASTTTALLSHDVLQRVCQYQDGICEDMRPFLALAVLSSDDDELTDYWDFTENLNGPHQAMADAMTAILSPWLETYDLNRLILLFDCLGGVREPIVVWAAYVARVDVLIFVHDQYDLRGLSKNLLVAGVAHLNVLTYLHSIGYDRKTGEAAREAAIRGHTSSLSFLLAEFQVPHEWLSDNTIEGISFGGYRSVVEMLLPRIVPNPDWLRHVTSYAASYDHLNLANWLFRQMVELDISMDVDGEAFECTLSVASNRGNLEGLQWLLAIINQPTRLVELETHCLVVAIRFEQRLVVEWLVPRVSPSTLVQAYLANDANGTMLHYFIDPEYDVPADEIVEVVHRWSLEKMLRVFETFSKLKQRGTFRTEVLKRCLHQMVWFGRRLELVECFVDWMDFVDVQDVVLTQKALHRGLQRGGVAMLDFFETQNIHLTPAEMDDELFVILRQVSDKSILPGWLNIQDNKDQDMSDMDKIAQWFVMRRDGPVATLRHMLVRLAQGKKTLLQFKTLYAEWLTVVKDEAERKSVVKKCLQHSTEIQQYFESRLASDPSLFVLMATTLRLGTVQRIHAAIARTTTADKLLCLESDALVEAAEAGHCGIVEFLLNKMSGKDKGGIHRAREAALASSCTTAMLELFRQYET</sequence>
<evidence type="ECO:0000313" key="4">
    <source>
        <dbReference type="EMBL" id="VFU00781.1"/>
    </source>
</evidence>
<dbReference type="PANTHER" id="PTHR46586:SF3">
    <property type="entry name" value="ANKYRIN REPEAT-CONTAINING PROTEIN"/>
    <property type="match status" value="1"/>
</dbReference>